<proteinExistence type="predicted"/>
<feature type="compositionally biased region" description="Basic residues" evidence="1">
    <location>
        <begin position="45"/>
        <end position="54"/>
    </location>
</feature>
<protein>
    <submittedName>
        <fullName evidence="2">Uncharacterized protein</fullName>
    </submittedName>
</protein>
<feature type="compositionally biased region" description="Basic residues" evidence="1">
    <location>
        <begin position="70"/>
        <end position="80"/>
    </location>
</feature>
<sequence length="194" mass="21172">MGYRLLGVDVLLCDFTRERAAAQREVCARRPASPDPPIGAACKNRANRKRKKRGTTAPNHSALSGEKTSTRTRRQNKQSRNRNPTFRLSAVPDPLACLVAVVGLQRLVPVLCVRAGRFAVRLRRASSVGQGERREQEAASISGVRGQRLAGSNPIKRRLRQPWRRAGAGSESSRAVRGSVLKPSKGGGDCPCRK</sequence>
<feature type="region of interest" description="Disordered" evidence="1">
    <location>
        <begin position="25"/>
        <end position="87"/>
    </location>
</feature>
<feature type="region of interest" description="Disordered" evidence="1">
    <location>
        <begin position="125"/>
        <end position="194"/>
    </location>
</feature>
<accession>A0AAD6FVF9</accession>
<keyword evidence="3" id="KW-1185">Reference proteome</keyword>
<evidence type="ECO:0000313" key="3">
    <source>
        <dbReference type="Proteomes" id="UP001219934"/>
    </source>
</evidence>
<gene>
    <name evidence="2" type="ORF">JOQ06_008918</name>
</gene>
<organism evidence="2 3">
    <name type="scientific">Pogonophryne albipinna</name>
    <dbReference type="NCBI Taxonomy" id="1090488"/>
    <lineage>
        <taxon>Eukaryota</taxon>
        <taxon>Metazoa</taxon>
        <taxon>Chordata</taxon>
        <taxon>Craniata</taxon>
        <taxon>Vertebrata</taxon>
        <taxon>Euteleostomi</taxon>
        <taxon>Actinopterygii</taxon>
        <taxon>Neopterygii</taxon>
        <taxon>Teleostei</taxon>
        <taxon>Neoteleostei</taxon>
        <taxon>Acanthomorphata</taxon>
        <taxon>Eupercaria</taxon>
        <taxon>Perciformes</taxon>
        <taxon>Notothenioidei</taxon>
        <taxon>Pogonophryne</taxon>
    </lineage>
</organism>
<evidence type="ECO:0000313" key="2">
    <source>
        <dbReference type="EMBL" id="KAJ4946875.1"/>
    </source>
</evidence>
<feature type="compositionally biased region" description="Gly residues" evidence="1">
    <location>
        <begin position="185"/>
        <end position="194"/>
    </location>
</feature>
<reference evidence="2" key="1">
    <citation type="submission" date="2022-11" db="EMBL/GenBank/DDBJ databases">
        <title>Chromosome-level genome of Pogonophryne albipinna.</title>
        <authorList>
            <person name="Jo E."/>
        </authorList>
    </citation>
    <scope>NUCLEOTIDE SEQUENCE</scope>
    <source>
        <strain evidence="2">SGF0006</strain>
        <tissue evidence="2">Muscle</tissue>
    </source>
</reference>
<comment type="caution">
    <text evidence="2">The sequence shown here is derived from an EMBL/GenBank/DDBJ whole genome shotgun (WGS) entry which is preliminary data.</text>
</comment>
<dbReference type="AlphaFoldDB" id="A0AAD6FVF9"/>
<name>A0AAD6FVF9_9TELE</name>
<evidence type="ECO:0000256" key="1">
    <source>
        <dbReference type="SAM" id="MobiDB-lite"/>
    </source>
</evidence>
<dbReference type="EMBL" id="JAPTMU010000002">
    <property type="protein sequence ID" value="KAJ4946875.1"/>
    <property type="molecule type" value="Genomic_DNA"/>
</dbReference>
<dbReference type="Proteomes" id="UP001219934">
    <property type="component" value="Unassembled WGS sequence"/>
</dbReference>